<comment type="caution">
    <text evidence="3">The sequence shown here is derived from an EMBL/GenBank/DDBJ whole genome shotgun (WGS) entry which is preliminary data.</text>
</comment>
<name>A0A4U5TRM6_9FLAO</name>
<proteinExistence type="predicted"/>
<evidence type="ECO:0000313" key="4">
    <source>
        <dbReference type="Proteomes" id="UP000306552"/>
    </source>
</evidence>
<organism evidence="3 4">
    <name type="scientific">Mesohalobacter halotolerans</name>
    <dbReference type="NCBI Taxonomy" id="1883405"/>
    <lineage>
        <taxon>Bacteria</taxon>
        <taxon>Pseudomonadati</taxon>
        <taxon>Bacteroidota</taxon>
        <taxon>Flavobacteriia</taxon>
        <taxon>Flavobacteriales</taxon>
        <taxon>Flavobacteriaceae</taxon>
        <taxon>Mesohalobacter</taxon>
    </lineage>
</organism>
<reference evidence="3 4" key="1">
    <citation type="submission" date="2019-04" db="EMBL/GenBank/DDBJ databases">
        <title>Psychroflexus halotolerans sp. nov., isolated from a marine solar saltern.</title>
        <authorList>
            <person name="Feng X."/>
        </authorList>
    </citation>
    <scope>NUCLEOTIDE SEQUENCE [LARGE SCALE GENOMIC DNA]</scope>
    <source>
        <strain evidence="3 4">WDS2C27</strain>
    </source>
</reference>
<dbReference type="Pfam" id="PF19783">
    <property type="entry name" value="DUF6268"/>
    <property type="match status" value="1"/>
</dbReference>
<feature type="signal peptide" evidence="1">
    <location>
        <begin position="1"/>
        <end position="19"/>
    </location>
</feature>
<dbReference type="EMBL" id="SWMU01000003">
    <property type="protein sequence ID" value="TKS55978.1"/>
    <property type="molecule type" value="Genomic_DNA"/>
</dbReference>
<dbReference type="Proteomes" id="UP000306552">
    <property type="component" value="Unassembled WGS sequence"/>
</dbReference>
<evidence type="ECO:0000259" key="2">
    <source>
        <dbReference type="Pfam" id="PF19783"/>
    </source>
</evidence>
<keyword evidence="1" id="KW-0732">Signal</keyword>
<dbReference type="InterPro" id="IPR046235">
    <property type="entry name" value="DUF6268"/>
</dbReference>
<evidence type="ECO:0000313" key="3">
    <source>
        <dbReference type="EMBL" id="TKS55978.1"/>
    </source>
</evidence>
<protein>
    <recommendedName>
        <fullName evidence="2">DUF6268 domain-containing protein</fullName>
    </recommendedName>
</protein>
<dbReference type="OrthoDB" id="1114906at2"/>
<feature type="domain" description="DUF6268" evidence="2">
    <location>
        <begin position="80"/>
        <end position="292"/>
    </location>
</feature>
<accession>A0A4U5TRM6</accession>
<dbReference type="AlphaFoldDB" id="A0A4U5TRM6"/>
<feature type="chain" id="PRO_5020745328" description="DUF6268 domain-containing protein" evidence="1">
    <location>
        <begin position="20"/>
        <end position="294"/>
    </location>
</feature>
<evidence type="ECO:0000256" key="1">
    <source>
        <dbReference type="SAM" id="SignalP"/>
    </source>
</evidence>
<sequence length="294" mass="34548">MRFCLSTLSFLIFMPFIFAQSSDIARVEYTWFPQRDSDNSFRRFKTFFNYPIKLKHEDYLIPGIEYQNVEFQFNDEVAFNTQNLDRFQYYKLNLAYLRKFKENWRYAVEAGVVATSNFQSTLTSDDVLFNGSVYVIKSRPKTKTKKKARLILGLTFNTNAGTPFPLPFVNYFKEVNSKFTYTLGVPKSNIKYLFTPKHIMQVFVTLDGFYANVQKDIAITRNNVTEQASELSMLVALSGLGYQYKFTDNFSFYAYSGYTLINDIRLRDEDADDIFTINDKNSIYFRFGLKFKVY</sequence>
<gene>
    <name evidence="3" type="ORF">FCN74_08075</name>
</gene>
<keyword evidence="4" id="KW-1185">Reference proteome</keyword>